<feature type="transmembrane region" description="Helical" evidence="11">
    <location>
        <begin position="12"/>
        <end position="33"/>
    </location>
</feature>
<evidence type="ECO:0000256" key="8">
    <source>
        <dbReference type="ARBA" id="ARBA00023134"/>
    </source>
</evidence>
<dbReference type="Gene3D" id="3.30.70.270">
    <property type="match status" value="1"/>
</dbReference>
<dbReference type="InterPro" id="IPR029787">
    <property type="entry name" value="Nucleotide_cyclase"/>
</dbReference>
<dbReference type="NCBIfam" id="TIGR00254">
    <property type="entry name" value="GGDEF"/>
    <property type="match status" value="1"/>
</dbReference>
<reference evidence="13 14" key="1">
    <citation type="submission" date="2018-06" db="EMBL/GenBank/DDBJ databases">
        <title>Genomic Encyclopedia of Type Strains, Phase IV (KMG-IV): sequencing the most valuable type-strain genomes for metagenomic binning, comparative biology and taxonomic classification.</title>
        <authorList>
            <person name="Goeker M."/>
        </authorList>
    </citation>
    <scope>NUCLEOTIDE SEQUENCE [LARGE SCALE GENOMIC DNA]</scope>
    <source>
        <strain evidence="13 14">DSM 27453</strain>
    </source>
</reference>
<dbReference type="SUPFAM" id="SSF103190">
    <property type="entry name" value="Sensory domain-like"/>
    <property type="match status" value="1"/>
</dbReference>
<protein>
    <recommendedName>
        <fullName evidence="4">diguanylate cyclase</fullName>
        <ecNumber evidence="4">2.7.7.65</ecNumber>
    </recommendedName>
</protein>
<evidence type="ECO:0000256" key="2">
    <source>
        <dbReference type="ARBA" id="ARBA00004651"/>
    </source>
</evidence>
<evidence type="ECO:0000313" key="14">
    <source>
        <dbReference type="Proteomes" id="UP000253201"/>
    </source>
</evidence>
<dbReference type="CDD" id="cd01949">
    <property type="entry name" value="GGDEF"/>
    <property type="match status" value="1"/>
</dbReference>
<keyword evidence="5" id="KW-1003">Cell membrane</keyword>
<comment type="cofactor">
    <cofactor evidence="1">
        <name>Mg(2+)</name>
        <dbReference type="ChEBI" id="CHEBI:18420"/>
    </cofactor>
</comment>
<evidence type="ECO:0000256" key="6">
    <source>
        <dbReference type="ARBA" id="ARBA00022692"/>
    </source>
</evidence>
<dbReference type="EMBL" id="QNRL01000001">
    <property type="protein sequence ID" value="RBP14553.1"/>
    <property type="molecule type" value="Genomic_DNA"/>
</dbReference>
<keyword evidence="8" id="KW-0547">Nucleotide-binding</keyword>
<dbReference type="Proteomes" id="UP000253201">
    <property type="component" value="Unassembled WGS sequence"/>
</dbReference>
<comment type="subcellular location">
    <subcellularLocation>
        <location evidence="2">Cell membrane</location>
        <topology evidence="2">Multi-pass membrane protein</topology>
    </subcellularLocation>
</comment>
<evidence type="ECO:0000256" key="1">
    <source>
        <dbReference type="ARBA" id="ARBA00001946"/>
    </source>
</evidence>
<evidence type="ECO:0000256" key="4">
    <source>
        <dbReference type="ARBA" id="ARBA00012528"/>
    </source>
</evidence>
<dbReference type="PROSITE" id="PS50887">
    <property type="entry name" value="GGDEF"/>
    <property type="match status" value="1"/>
</dbReference>
<accession>A0ABX9G5T0</accession>
<organism evidence="13 14">
    <name type="scientific">Pseudocitrobacter faecalis</name>
    <dbReference type="NCBI Taxonomy" id="1398493"/>
    <lineage>
        <taxon>Bacteria</taxon>
        <taxon>Pseudomonadati</taxon>
        <taxon>Pseudomonadota</taxon>
        <taxon>Gammaproteobacteria</taxon>
        <taxon>Enterobacterales</taxon>
        <taxon>Enterobacteriaceae</taxon>
        <taxon>Pseudocitrobacter</taxon>
    </lineage>
</organism>
<evidence type="ECO:0000256" key="5">
    <source>
        <dbReference type="ARBA" id="ARBA00022475"/>
    </source>
</evidence>
<evidence type="ECO:0000256" key="3">
    <source>
        <dbReference type="ARBA" id="ARBA00004665"/>
    </source>
</evidence>
<dbReference type="InterPro" id="IPR033479">
    <property type="entry name" value="dCache_1"/>
</dbReference>
<feature type="transmembrane region" description="Helical" evidence="11">
    <location>
        <begin position="281"/>
        <end position="300"/>
    </location>
</feature>
<dbReference type="Pfam" id="PF02743">
    <property type="entry name" value="dCache_1"/>
    <property type="match status" value="1"/>
</dbReference>
<evidence type="ECO:0000259" key="12">
    <source>
        <dbReference type="PROSITE" id="PS50887"/>
    </source>
</evidence>
<name>A0ABX9G5T0_9ENTR</name>
<comment type="pathway">
    <text evidence="3">Purine metabolism; 3',5'-cyclic di-GMP biosynthesis.</text>
</comment>
<dbReference type="InterPro" id="IPR000160">
    <property type="entry name" value="GGDEF_dom"/>
</dbReference>
<evidence type="ECO:0000256" key="7">
    <source>
        <dbReference type="ARBA" id="ARBA00022989"/>
    </source>
</evidence>
<keyword evidence="7 11" id="KW-1133">Transmembrane helix</keyword>
<evidence type="ECO:0000256" key="11">
    <source>
        <dbReference type="SAM" id="Phobius"/>
    </source>
</evidence>
<dbReference type="Pfam" id="PF00990">
    <property type="entry name" value="GGDEF"/>
    <property type="match status" value="1"/>
</dbReference>
<sequence>MKLKKKISFTKSLNIVFSSLLFTLIIASGMIAYHQWIDIKKSCVSFSKKYVSVLENIINEKLTNSETSLKLITETICDHSEISSRRFNKWLSSQLYIMPNITGLNILDAHNHYTRIPMLSENNKLIKGFVPQSRPWYQIATSYSEQTSFTQPYNDYISTKRIVSVSLPFFESDELTNGVVAFDIDLSFVNQALSSIDPPMPGNNFILTDNGEQITDKVIMTNIKKNMQLLRQTIWKSGSFYNQEDDSYYFYKKMDNPSWVVFYKVTQQTMNSTMIEMNTKIYYFIMLSILIICFAWWAIISVMNTTLTNIASSIRYGRFDGEDSSKILAFEIENNISRLEDISSKAATDGLTRLLNRRAFDQQLETFSYKSDSCLALIDIDDFKAINDKFGHTKGDLVLKTIAKLARKYETEHIKFYRYGGEELAALFDGININVANSIIEALRMDIAAMKYRESNLRTTVSGGVVSFDNKTGLEALEAVDKLLYLSKENGKNTITR</sequence>
<comment type="catalytic activity">
    <reaction evidence="10">
        <text>2 GTP = 3',3'-c-di-GMP + 2 diphosphate</text>
        <dbReference type="Rhea" id="RHEA:24898"/>
        <dbReference type="ChEBI" id="CHEBI:33019"/>
        <dbReference type="ChEBI" id="CHEBI:37565"/>
        <dbReference type="ChEBI" id="CHEBI:58805"/>
        <dbReference type="EC" id="2.7.7.65"/>
    </reaction>
</comment>
<dbReference type="InterPro" id="IPR043128">
    <property type="entry name" value="Rev_trsase/Diguanyl_cyclase"/>
</dbReference>
<evidence type="ECO:0000256" key="10">
    <source>
        <dbReference type="ARBA" id="ARBA00034247"/>
    </source>
</evidence>
<dbReference type="PANTHER" id="PTHR45138">
    <property type="entry name" value="REGULATORY COMPONENTS OF SENSORY TRANSDUCTION SYSTEM"/>
    <property type="match status" value="1"/>
</dbReference>
<dbReference type="SMART" id="SM00267">
    <property type="entry name" value="GGDEF"/>
    <property type="match status" value="1"/>
</dbReference>
<feature type="domain" description="GGDEF" evidence="12">
    <location>
        <begin position="371"/>
        <end position="497"/>
    </location>
</feature>
<proteinExistence type="predicted"/>
<dbReference type="InterPro" id="IPR050469">
    <property type="entry name" value="Diguanylate_Cyclase"/>
</dbReference>
<dbReference type="Gene3D" id="3.30.450.20">
    <property type="entry name" value="PAS domain"/>
    <property type="match status" value="2"/>
</dbReference>
<keyword evidence="9 11" id="KW-0472">Membrane</keyword>
<keyword evidence="14" id="KW-1185">Reference proteome</keyword>
<dbReference type="RefSeq" id="WP_113856786.1">
    <property type="nucleotide sequence ID" value="NZ_QNRL01000001.1"/>
</dbReference>
<keyword evidence="6 11" id="KW-0812">Transmembrane</keyword>
<dbReference type="InterPro" id="IPR029151">
    <property type="entry name" value="Sensor-like_sf"/>
</dbReference>
<evidence type="ECO:0000256" key="9">
    <source>
        <dbReference type="ARBA" id="ARBA00023136"/>
    </source>
</evidence>
<dbReference type="CDD" id="cd18773">
    <property type="entry name" value="PDC1_HK_sensor"/>
    <property type="match status" value="1"/>
</dbReference>
<gene>
    <name evidence="13" type="ORF">DFQ50_10116</name>
</gene>
<evidence type="ECO:0000313" key="13">
    <source>
        <dbReference type="EMBL" id="RBP14553.1"/>
    </source>
</evidence>
<keyword evidence="8" id="KW-0342">GTP-binding</keyword>
<dbReference type="SUPFAM" id="SSF55073">
    <property type="entry name" value="Nucleotide cyclase"/>
    <property type="match status" value="1"/>
</dbReference>
<dbReference type="EC" id="2.7.7.65" evidence="4"/>
<dbReference type="PANTHER" id="PTHR45138:SF9">
    <property type="entry name" value="DIGUANYLATE CYCLASE DGCM-RELATED"/>
    <property type="match status" value="1"/>
</dbReference>
<comment type="caution">
    <text evidence="13">The sequence shown here is derived from an EMBL/GenBank/DDBJ whole genome shotgun (WGS) entry which is preliminary data.</text>
</comment>